<comment type="subcellular location">
    <subcellularLocation>
        <location evidence="6">Cell membrane</location>
        <topology evidence="6">Multi-pass membrane protein</topology>
    </subcellularLocation>
    <subcellularLocation>
        <location evidence="6">Cytoplasmic vesicle</location>
        <location evidence="6">Secretory vesicle membrane</location>
        <topology evidence="6">Multi-pass membrane protein</topology>
    </subcellularLocation>
</comment>
<sequence length="214" mass="23679">MCTTVKNKVGGATRGLSERLQERGSSVNWEDFNYPPLIEIVHYDINDLEEPGPRAAVLWTHANYLFSFGILALNIVATLVLAIGGVSGKGVEVLYSFFNIIIFAILGMYSFYHAYKGLATQNARLTTKFFIVEAVLLIFRCVCALVGASNFNGWLNLKRAKDSGKMSDFWVGWTIFESLLWTCAIIICVVTIILVSQVSAPSSRDATRKAPQDP</sequence>
<evidence type="ECO:0000256" key="1">
    <source>
        <dbReference type="ARBA" id="ARBA00004003"/>
    </source>
</evidence>
<gene>
    <name evidence="7" type="ORF">CYMTET_38037</name>
</gene>
<dbReference type="AlphaFoldDB" id="A0AAE0CE40"/>
<dbReference type="Proteomes" id="UP001190700">
    <property type="component" value="Unassembled WGS sequence"/>
</dbReference>
<reference evidence="7 8" key="1">
    <citation type="journal article" date="2015" name="Genome Biol. Evol.">
        <title>Comparative Genomics of a Bacterivorous Green Alga Reveals Evolutionary Causalities and Consequences of Phago-Mixotrophic Mode of Nutrition.</title>
        <authorList>
            <person name="Burns J.A."/>
            <person name="Paasch A."/>
            <person name="Narechania A."/>
            <person name="Kim E."/>
        </authorList>
    </citation>
    <scope>NUCLEOTIDE SEQUENCE [LARGE SCALE GENOMIC DNA]</scope>
    <source>
        <strain evidence="7 8">PLY_AMNH</strain>
    </source>
</reference>
<protein>
    <recommendedName>
        <fullName evidence="6">Secretory carrier-associated membrane protein</fullName>
        <shortName evidence="6">Secretory carrier membrane protein</shortName>
    </recommendedName>
</protein>
<name>A0AAE0CE40_9CHLO</name>
<keyword evidence="6" id="KW-1003">Cell membrane</keyword>
<dbReference type="InterPro" id="IPR007273">
    <property type="entry name" value="SCAMP"/>
</dbReference>
<feature type="transmembrane region" description="Helical" evidence="6">
    <location>
        <begin position="64"/>
        <end position="87"/>
    </location>
</feature>
<proteinExistence type="inferred from homology"/>
<evidence type="ECO:0000256" key="5">
    <source>
        <dbReference type="ARBA" id="ARBA00023136"/>
    </source>
</evidence>
<keyword evidence="6" id="KW-0813">Transport</keyword>
<comment type="caution">
    <text evidence="7">The sequence shown here is derived from an EMBL/GenBank/DDBJ whole genome shotgun (WGS) entry which is preliminary data.</text>
</comment>
<evidence type="ECO:0000256" key="2">
    <source>
        <dbReference type="ARBA" id="ARBA00010482"/>
    </source>
</evidence>
<keyword evidence="4 6" id="KW-1133">Transmembrane helix</keyword>
<feature type="transmembrane region" description="Helical" evidence="6">
    <location>
        <begin position="127"/>
        <end position="149"/>
    </location>
</feature>
<keyword evidence="5 6" id="KW-0472">Membrane</keyword>
<dbReference type="EMBL" id="LGRX02025276">
    <property type="protein sequence ID" value="KAK3252678.1"/>
    <property type="molecule type" value="Genomic_DNA"/>
</dbReference>
<dbReference type="GO" id="GO:0015031">
    <property type="term" value="P:protein transport"/>
    <property type="evidence" value="ECO:0007669"/>
    <property type="project" value="InterPro"/>
</dbReference>
<dbReference type="GO" id="GO:0030658">
    <property type="term" value="C:transport vesicle membrane"/>
    <property type="evidence" value="ECO:0007669"/>
    <property type="project" value="UniProtKB-SubCell"/>
</dbReference>
<keyword evidence="8" id="KW-1185">Reference proteome</keyword>
<organism evidence="7 8">
    <name type="scientific">Cymbomonas tetramitiformis</name>
    <dbReference type="NCBI Taxonomy" id="36881"/>
    <lineage>
        <taxon>Eukaryota</taxon>
        <taxon>Viridiplantae</taxon>
        <taxon>Chlorophyta</taxon>
        <taxon>Pyramimonadophyceae</taxon>
        <taxon>Pyramimonadales</taxon>
        <taxon>Pyramimonadaceae</taxon>
        <taxon>Cymbomonas</taxon>
    </lineage>
</organism>
<keyword evidence="3 6" id="KW-0812">Transmembrane</keyword>
<feature type="transmembrane region" description="Helical" evidence="6">
    <location>
        <begin position="93"/>
        <end position="115"/>
    </location>
</feature>
<accession>A0AAE0CE40</accession>
<dbReference type="Pfam" id="PF04144">
    <property type="entry name" value="SCAMP"/>
    <property type="match status" value="1"/>
</dbReference>
<comment type="function">
    <text evidence="1 6">Probably involved in membrane trafficking.</text>
</comment>
<evidence type="ECO:0000313" key="8">
    <source>
        <dbReference type="Proteomes" id="UP001190700"/>
    </source>
</evidence>
<keyword evidence="6" id="KW-0968">Cytoplasmic vesicle</keyword>
<comment type="similarity">
    <text evidence="2 6">Belongs to the SCAMP family.</text>
</comment>
<evidence type="ECO:0000256" key="4">
    <source>
        <dbReference type="ARBA" id="ARBA00022989"/>
    </source>
</evidence>
<evidence type="ECO:0000256" key="3">
    <source>
        <dbReference type="ARBA" id="ARBA00022692"/>
    </source>
</evidence>
<evidence type="ECO:0000313" key="7">
    <source>
        <dbReference type="EMBL" id="KAK3252678.1"/>
    </source>
</evidence>
<dbReference type="GO" id="GO:0005886">
    <property type="term" value="C:plasma membrane"/>
    <property type="evidence" value="ECO:0007669"/>
    <property type="project" value="UniProtKB-SubCell"/>
</dbReference>
<feature type="transmembrane region" description="Helical" evidence="6">
    <location>
        <begin position="169"/>
        <end position="195"/>
    </location>
</feature>
<evidence type="ECO:0000256" key="6">
    <source>
        <dbReference type="RuleBase" id="RU363122"/>
    </source>
</evidence>